<evidence type="ECO:0000313" key="2">
    <source>
        <dbReference type="Proteomes" id="UP001223547"/>
    </source>
</evidence>
<reference evidence="1 2" key="1">
    <citation type="submission" date="2023-05" db="EMBL/GenBank/DDBJ databases">
        <title>Marinobacter albus sp. nov., a marine bacterium isolated from sand in a coastal intertidal zone of huludao.</title>
        <authorList>
            <person name="Deng T."/>
        </authorList>
    </citation>
    <scope>NUCLEOTIDE SEQUENCE [LARGE SCALE GENOMIC DNA]</scope>
    <source>
        <strain evidence="1 2">M216</strain>
    </source>
</reference>
<dbReference type="RefSeq" id="WP_285367218.1">
    <property type="nucleotide sequence ID" value="NZ_JASSQD010000001.1"/>
</dbReference>
<name>A0ABT7H8K3_9GAMM</name>
<evidence type="ECO:0008006" key="3">
    <source>
        <dbReference type="Google" id="ProtNLM"/>
    </source>
</evidence>
<comment type="caution">
    <text evidence="1">The sequence shown here is derived from an EMBL/GenBank/DDBJ whole genome shotgun (WGS) entry which is preliminary data.</text>
</comment>
<dbReference type="Proteomes" id="UP001223547">
    <property type="component" value="Unassembled WGS sequence"/>
</dbReference>
<evidence type="ECO:0000313" key="1">
    <source>
        <dbReference type="EMBL" id="MDK9556663.1"/>
    </source>
</evidence>
<dbReference type="EMBL" id="JASSQD010000001">
    <property type="protein sequence ID" value="MDK9556663.1"/>
    <property type="molecule type" value="Genomic_DNA"/>
</dbReference>
<gene>
    <name evidence="1" type="ORF">QQF73_03425</name>
</gene>
<sequence>MGALNYLTKQGLTAELIMGSKIAVGPAEVITPDLADWIVQHKPDLLEELQREQEPQLTPWTVMMDGKEFATLLSPCTAEEDVLRGLKERWPRRSLTANPWTREPS</sequence>
<protein>
    <recommendedName>
        <fullName evidence="3">TubC N-terminal docking domain-containing protein</fullName>
    </recommendedName>
</protein>
<keyword evidence="2" id="KW-1185">Reference proteome</keyword>
<proteinExistence type="predicted"/>
<accession>A0ABT7H8K3</accession>
<organism evidence="1 2">
    <name type="scientific">Marinobacter albus</name>
    <dbReference type="NCBI Taxonomy" id="3030833"/>
    <lineage>
        <taxon>Bacteria</taxon>
        <taxon>Pseudomonadati</taxon>
        <taxon>Pseudomonadota</taxon>
        <taxon>Gammaproteobacteria</taxon>
        <taxon>Pseudomonadales</taxon>
        <taxon>Marinobacteraceae</taxon>
        <taxon>Marinobacter</taxon>
    </lineage>
</organism>